<evidence type="ECO:0000256" key="4">
    <source>
        <dbReference type="ARBA" id="ARBA00022692"/>
    </source>
</evidence>
<dbReference type="EMBL" id="BAABIM010000001">
    <property type="protein sequence ID" value="GAA4670547.1"/>
    <property type="molecule type" value="Genomic_DNA"/>
</dbReference>
<feature type="transmembrane region" description="Helical" evidence="8">
    <location>
        <begin position="309"/>
        <end position="326"/>
    </location>
</feature>
<dbReference type="PROSITE" id="PS50850">
    <property type="entry name" value="MFS"/>
    <property type="match status" value="1"/>
</dbReference>
<gene>
    <name evidence="10" type="ORF">GCM10023226_03900</name>
</gene>
<protein>
    <submittedName>
        <fullName evidence="10">MFS transporter</fullName>
    </submittedName>
</protein>
<evidence type="ECO:0000256" key="6">
    <source>
        <dbReference type="ARBA" id="ARBA00023136"/>
    </source>
</evidence>
<dbReference type="PANTHER" id="PTHR23517:SF3">
    <property type="entry name" value="INTEGRAL MEMBRANE TRANSPORT PROTEIN"/>
    <property type="match status" value="1"/>
</dbReference>
<feature type="region of interest" description="Disordered" evidence="7">
    <location>
        <begin position="1"/>
        <end position="33"/>
    </location>
</feature>
<accession>A0ABP8VSD2</accession>
<feature type="transmembrane region" description="Helical" evidence="8">
    <location>
        <begin position="81"/>
        <end position="104"/>
    </location>
</feature>
<keyword evidence="11" id="KW-1185">Reference proteome</keyword>
<feature type="transmembrane region" description="Helical" evidence="8">
    <location>
        <begin position="199"/>
        <end position="218"/>
    </location>
</feature>
<proteinExistence type="predicted"/>
<evidence type="ECO:0000256" key="1">
    <source>
        <dbReference type="ARBA" id="ARBA00004651"/>
    </source>
</evidence>
<evidence type="ECO:0000313" key="10">
    <source>
        <dbReference type="EMBL" id="GAA4670547.1"/>
    </source>
</evidence>
<feature type="transmembrane region" description="Helical" evidence="8">
    <location>
        <begin position="274"/>
        <end position="297"/>
    </location>
</feature>
<evidence type="ECO:0000313" key="11">
    <source>
        <dbReference type="Proteomes" id="UP001500621"/>
    </source>
</evidence>
<dbReference type="Gene3D" id="1.20.1250.20">
    <property type="entry name" value="MFS general substrate transporter like domains"/>
    <property type="match status" value="2"/>
</dbReference>
<dbReference type="Pfam" id="PF07690">
    <property type="entry name" value="MFS_1"/>
    <property type="match status" value="1"/>
</dbReference>
<evidence type="ECO:0000256" key="7">
    <source>
        <dbReference type="SAM" id="MobiDB-lite"/>
    </source>
</evidence>
<dbReference type="SUPFAM" id="SSF103473">
    <property type="entry name" value="MFS general substrate transporter"/>
    <property type="match status" value="1"/>
</dbReference>
<dbReference type="InterPro" id="IPR036259">
    <property type="entry name" value="MFS_trans_sf"/>
</dbReference>
<comment type="caution">
    <text evidence="10">The sequence shown here is derived from an EMBL/GenBank/DDBJ whole genome shotgun (WGS) entry which is preliminary data.</text>
</comment>
<feature type="domain" description="Major facilitator superfamily (MFS) profile" evidence="9">
    <location>
        <begin position="45"/>
        <end position="423"/>
    </location>
</feature>
<evidence type="ECO:0000256" key="8">
    <source>
        <dbReference type="SAM" id="Phobius"/>
    </source>
</evidence>
<comment type="subcellular location">
    <subcellularLocation>
        <location evidence="1">Cell membrane</location>
        <topology evidence="1">Multi-pass membrane protein</topology>
    </subcellularLocation>
</comment>
<keyword evidence="6 8" id="KW-0472">Membrane</keyword>
<evidence type="ECO:0000259" key="9">
    <source>
        <dbReference type="PROSITE" id="PS50850"/>
    </source>
</evidence>
<evidence type="ECO:0000256" key="3">
    <source>
        <dbReference type="ARBA" id="ARBA00022475"/>
    </source>
</evidence>
<dbReference type="CDD" id="cd17325">
    <property type="entry name" value="MFS_MdtG_SLC18_like"/>
    <property type="match status" value="1"/>
</dbReference>
<feature type="transmembrane region" description="Helical" evidence="8">
    <location>
        <begin position="332"/>
        <end position="357"/>
    </location>
</feature>
<reference evidence="11" key="1">
    <citation type="journal article" date="2019" name="Int. J. Syst. Evol. Microbiol.">
        <title>The Global Catalogue of Microorganisms (GCM) 10K type strain sequencing project: providing services to taxonomists for standard genome sequencing and annotation.</title>
        <authorList>
            <consortium name="The Broad Institute Genomics Platform"/>
            <consortium name="The Broad Institute Genome Sequencing Center for Infectious Disease"/>
            <person name="Wu L."/>
            <person name="Ma J."/>
        </authorList>
    </citation>
    <scope>NUCLEOTIDE SEQUENCE [LARGE SCALE GENOMIC DNA]</scope>
    <source>
        <strain evidence="11">JCM 18127</strain>
    </source>
</reference>
<dbReference type="InterPro" id="IPR011701">
    <property type="entry name" value="MFS"/>
</dbReference>
<organism evidence="10 11">
    <name type="scientific">Nocardioides nanhaiensis</name>
    <dbReference type="NCBI Taxonomy" id="1476871"/>
    <lineage>
        <taxon>Bacteria</taxon>
        <taxon>Bacillati</taxon>
        <taxon>Actinomycetota</taxon>
        <taxon>Actinomycetes</taxon>
        <taxon>Propionibacteriales</taxon>
        <taxon>Nocardioidaceae</taxon>
        <taxon>Nocardioides</taxon>
    </lineage>
</organism>
<keyword evidence="4 8" id="KW-0812">Transmembrane</keyword>
<dbReference type="InterPro" id="IPR020846">
    <property type="entry name" value="MFS_dom"/>
</dbReference>
<feature type="compositionally biased region" description="Polar residues" evidence="7">
    <location>
        <begin position="21"/>
        <end position="33"/>
    </location>
</feature>
<dbReference type="Proteomes" id="UP001500621">
    <property type="component" value="Unassembled WGS sequence"/>
</dbReference>
<keyword evidence="3" id="KW-1003">Cell membrane</keyword>
<keyword evidence="2" id="KW-0813">Transport</keyword>
<sequence length="433" mass="44022">MRVDLTGPWWQSAPSTEHADASSQNGAMPTPAQQVGEERFRLREVALTAYGPTIVNATGHGAVAPVLALRARELGADVGTAALVVGLLGVGMLIASLPAGALVARIGERRTLFGAGLLDAVIMLAAAASGSVLLLAVAVTASGATWTAFLLARQGFMIDAVPAHQRARALAALGGSHRVGLLVGPLLGAGVIHVGGLRWVFVLAAVTSALSGLMALLMPDLGSERRRPGSTQLSVWSVLRAHRRTLLTLGSAVVVLSASRSVRTSLLPLWADHVGIAASTTSLIFALAAAVDIAMFYPGGWVMDHYGRTLVAVPVVLTVAVGSLLLPLTAAAWSVAAVVGLIAVGNGLGSGIVMTLGADSAPTEGRAQFLGGWRLCGDVGLSGGPLLISAVASVAPLAAACVVVGGVGLLGTGWVGYWTRRADRSRLGAISRR</sequence>
<feature type="transmembrane region" description="Helical" evidence="8">
    <location>
        <begin position="394"/>
        <end position="417"/>
    </location>
</feature>
<name>A0ABP8VSD2_9ACTN</name>
<feature type="transmembrane region" description="Helical" evidence="8">
    <location>
        <begin position="111"/>
        <end position="128"/>
    </location>
</feature>
<dbReference type="PANTHER" id="PTHR23517">
    <property type="entry name" value="RESISTANCE PROTEIN MDTM, PUTATIVE-RELATED-RELATED"/>
    <property type="match status" value="1"/>
</dbReference>
<dbReference type="InterPro" id="IPR050171">
    <property type="entry name" value="MFS_Transporters"/>
</dbReference>
<keyword evidence="5 8" id="KW-1133">Transmembrane helix</keyword>
<evidence type="ECO:0000256" key="5">
    <source>
        <dbReference type="ARBA" id="ARBA00022989"/>
    </source>
</evidence>
<evidence type="ECO:0000256" key="2">
    <source>
        <dbReference type="ARBA" id="ARBA00022448"/>
    </source>
</evidence>